<comment type="similarity">
    <text evidence="2">Belongs to the bacteroidetes fimbrillin superfamily. FimB/Mfa2 family.</text>
</comment>
<keyword evidence="4" id="KW-0472">Membrane</keyword>
<evidence type="ECO:0000256" key="4">
    <source>
        <dbReference type="ARBA" id="ARBA00023136"/>
    </source>
</evidence>
<protein>
    <recommendedName>
        <fullName evidence="10">Fimbrillin-A associated anchor protein Mfa1 and Mfa2</fullName>
    </recommendedName>
</protein>
<evidence type="ECO:0000313" key="8">
    <source>
        <dbReference type="EMBL" id="EGF59279.1"/>
    </source>
</evidence>
<dbReference type="Pfam" id="PF08842">
    <property type="entry name" value="Mfa2"/>
    <property type="match status" value="1"/>
</dbReference>
<keyword evidence="9" id="KW-1185">Reference proteome</keyword>
<evidence type="ECO:0000256" key="7">
    <source>
        <dbReference type="ARBA" id="ARBA00023288"/>
    </source>
</evidence>
<organism evidence="8 9">
    <name type="scientific">Bacteroides fluxus YIT 12057</name>
    <dbReference type="NCBI Taxonomy" id="763034"/>
    <lineage>
        <taxon>Bacteria</taxon>
        <taxon>Pseudomonadati</taxon>
        <taxon>Bacteroidota</taxon>
        <taxon>Bacteroidia</taxon>
        <taxon>Bacteroidales</taxon>
        <taxon>Bacteroidaceae</taxon>
        <taxon>Bacteroides</taxon>
    </lineage>
</organism>
<sequence>MGCNLSVFDDLSDCPQGVNFQFYRQTPCEQFPSYPSEIRQVRVFAFDDRNVLVGEFSDMKAVLSADYFLSATFSYSGKLTFVAWGGNDLSAYDFTAFEKGVTTKQEMLVSLQLENKRISSAPGALYVGLASAWLDSPEDSGSVYERVPISMHELTYRIHLTVESISAPFPNDEDFIVKIEDDNGVYDFEGQIVPCERFEYTAVATHDKEGRLKADFTLMKLDEGRNALLSVINRTTGKLLYRANLVEDIIMFREDSGEPPYSLECDHDFPITLKLKYEKGTWVLTQATVLDWNVVYRPVDLEN</sequence>
<dbReference type="InterPro" id="IPR014941">
    <property type="entry name" value="FimB/Mfa2/Mfa3"/>
</dbReference>
<dbReference type="Proteomes" id="UP000003416">
    <property type="component" value="Unassembled WGS sequence"/>
</dbReference>
<dbReference type="STRING" id="763034.HMPREF9446_00514"/>
<evidence type="ECO:0000256" key="1">
    <source>
        <dbReference type="ARBA" id="ARBA00004442"/>
    </source>
</evidence>
<gene>
    <name evidence="8" type="ORF">HMPREF9446_00514</name>
</gene>
<keyword evidence="5" id="KW-0564">Palmitate</keyword>
<dbReference type="HOGENOM" id="CLU_862377_0_0_10"/>
<dbReference type="GO" id="GO:0009279">
    <property type="term" value="C:cell outer membrane"/>
    <property type="evidence" value="ECO:0007669"/>
    <property type="project" value="UniProtKB-SubCell"/>
</dbReference>
<keyword evidence="7" id="KW-0449">Lipoprotein</keyword>
<dbReference type="eggNOG" id="ENOG5033NRG">
    <property type="taxonomic scope" value="Bacteria"/>
</dbReference>
<comment type="caution">
    <text evidence="8">The sequence shown here is derived from an EMBL/GenBank/DDBJ whole genome shotgun (WGS) entry which is preliminary data.</text>
</comment>
<dbReference type="Gene3D" id="2.60.40.2100">
    <property type="match status" value="1"/>
</dbReference>
<evidence type="ECO:0000313" key="9">
    <source>
        <dbReference type="Proteomes" id="UP000003416"/>
    </source>
</evidence>
<evidence type="ECO:0008006" key="10">
    <source>
        <dbReference type="Google" id="ProtNLM"/>
    </source>
</evidence>
<dbReference type="AlphaFoldDB" id="F3PP74"/>
<evidence type="ECO:0000256" key="6">
    <source>
        <dbReference type="ARBA" id="ARBA00023237"/>
    </source>
</evidence>
<dbReference type="EMBL" id="AFBN01000010">
    <property type="protein sequence ID" value="EGF59279.1"/>
    <property type="molecule type" value="Genomic_DNA"/>
</dbReference>
<reference evidence="8 9" key="1">
    <citation type="submission" date="2011-02" db="EMBL/GenBank/DDBJ databases">
        <authorList>
            <person name="Weinstock G."/>
            <person name="Sodergren E."/>
            <person name="Clifton S."/>
            <person name="Fulton L."/>
            <person name="Fulton B."/>
            <person name="Courtney L."/>
            <person name="Fronick C."/>
            <person name="Harrison M."/>
            <person name="Strong C."/>
            <person name="Farmer C."/>
            <person name="Delahaunty K."/>
            <person name="Markovic C."/>
            <person name="Hall O."/>
            <person name="Minx P."/>
            <person name="Tomlinson C."/>
            <person name="Mitreva M."/>
            <person name="Hou S."/>
            <person name="Chen J."/>
            <person name="Wollam A."/>
            <person name="Pepin K.H."/>
            <person name="Johnson M."/>
            <person name="Bhonagiri V."/>
            <person name="Zhang X."/>
            <person name="Suruliraj S."/>
            <person name="Warren W."/>
            <person name="Chinwalla A."/>
            <person name="Mardis E.R."/>
            <person name="Wilson R.K."/>
        </authorList>
    </citation>
    <scope>NUCLEOTIDE SEQUENCE [LARGE SCALE GENOMIC DNA]</scope>
    <source>
        <strain evidence="8 9">YIT 12057</strain>
    </source>
</reference>
<dbReference type="Gene3D" id="2.60.40.2090">
    <property type="match status" value="1"/>
</dbReference>
<evidence type="ECO:0000256" key="5">
    <source>
        <dbReference type="ARBA" id="ARBA00023139"/>
    </source>
</evidence>
<proteinExistence type="inferred from homology"/>
<evidence type="ECO:0000256" key="2">
    <source>
        <dbReference type="ARBA" id="ARBA00007248"/>
    </source>
</evidence>
<accession>F3PP74</accession>
<comment type="subcellular location">
    <subcellularLocation>
        <location evidence="1">Cell outer membrane</location>
    </subcellularLocation>
</comment>
<keyword evidence="3" id="KW-0732">Signal</keyword>
<name>F3PP74_9BACE</name>
<keyword evidence="6" id="KW-0998">Cell outer membrane</keyword>
<evidence type="ECO:0000256" key="3">
    <source>
        <dbReference type="ARBA" id="ARBA00022729"/>
    </source>
</evidence>